<feature type="region of interest" description="Disordered" evidence="10">
    <location>
        <begin position="404"/>
        <end position="516"/>
    </location>
</feature>
<feature type="compositionally biased region" description="Low complexity" evidence="10">
    <location>
        <begin position="718"/>
        <end position="741"/>
    </location>
</feature>
<evidence type="ECO:0000256" key="4">
    <source>
        <dbReference type="ARBA" id="ARBA00022840"/>
    </source>
</evidence>
<comment type="catalytic activity">
    <reaction evidence="9">
        <text>L-tyrosyl-[protein] + ATP = O-phospho-L-tyrosyl-[protein] + ADP + H(+)</text>
        <dbReference type="Rhea" id="RHEA:10596"/>
        <dbReference type="Rhea" id="RHEA-COMP:10136"/>
        <dbReference type="Rhea" id="RHEA-COMP:20101"/>
        <dbReference type="ChEBI" id="CHEBI:15378"/>
        <dbReference type="ChEBI" id="CHEBI:30616"/>
        <dbReference type="ChEBI" id="CHEBI:46858"/>
        <dbReference type="ChEBI" id="CHEBI:61978"/>
        <dbReference type="ChEBI" id="CHEBI:456216"/>
        <dbReference type="EC" id="2.7.12.2"/>
    </reaction>
</comment>
<sequence length="889" mass="92680">MGRWLRNKWHLDNLIAIGGMASVYAATHRNGNRAALKVLHTLFLRNEQARRRFLREGYAANSVGHRNAVHVLDDDITEEGDVYLVMELLEGESLEGRLERLGQLPPVAVLEMTDALLEVLAAAHSKGILHRDIKPANIFLCRDGSVKLLDFGLARVRELSAEALDQSDGIVFGTVSYIAPEQARADNDNLDARSDLWSIAATMFRAMSGETVFPAIGPVIERLLAVARTPARSLATLRPDLPRPLIELIDRALAFEPQARWPSANVMRVVVQDVLNQLCEEDDWEEPQRPPQRPSAAPTLSGAGPRPKTDPMAGSVRPRSLPAAPAPQKPPPRVSGPFANLSDGPAAEDFEINVDETLRTKALAAGSGAGASVGEGPKARSRTLLTREGRAELRRILEERRESLGIPTRADGRPESKPVKAAGPSSHSVEIAVEADEPAASPAAPEAELDEAAQADHDATAAETIAAAAAEEEPLNESGTYEGQYGEGQYGEGQYGEGEAAESDGEAEQGYADAGEEEFAEVDADEVDELEDGEPDPNEDTVQMMMPAELPVPESVRAAQAQQTGASGQVPGGMSSGAGASGPVPSGMRAGTGVSGPTPTAGKPAAQTVVGPAPTRPSSLGTPPVFGSRPTPVMGQPAATPPPGLVSRPTPVMGQPAATPPPGLASRPTPVMGQPAATPPLGLASRPTPVMGQPAATPPPGLASRPTPVMGQPAAGLGSKPAAPGPVASGAAPASGPTQAPLGGLPSRPATPAHGQPAVSSGPGTSGPVPMSRPATPAQGQPAVSPGTGASGPGPTRPFAPGGTLPTRPVTTSETNVGKPPEAPRWSTPTSARPPAGSVRPFRPRRDARAPVRRRPRRASRTRRAPARRRRRAWPADRRRPPKRARSGR</sequence>
<feature type="region of interest" description="Disordered" evidence="10">
    <location>
        <begin position="282"/>
        <end position="345"/>
    </location>
</feature>
<dbReference type="Pfam" id="PF00069">
    <property type="entry name" value="Pkinase"/>
    <property type="match status" value="1"/>
</dbReference>
<keyword evidence="13" id="KW-1185">Reference proteome</keyword>
<evidence type="ECO:0000259" key="11">
    <source>
        <dbReference type="PROSITE" id="PS50011"/>
    </source>
</evidence>
<evidence type="ECO:0000256" key="6">
    <source>
        <dbReference type="ARBA" id="ARBA00038999"/>
    </source>
</evidence>
<dbReference type="InterPro" id="IPR008271">
    <property type="entry name" value="Ser/Thr_kinase_AS"/>
</dbReference>
<dbReference type="Gene3D" id="1.10.510.10">
    <property type="entry name" value="Transferase(Phosphotransferase) domain 1"/>
    <property type="match status" value="1"/>
</dbReference>
<evidence type="ECO:0000313" key="12">
    <source>
        <dbReference type="EMBL" id="MCY1007300.1"/>
    </source>
</evidence>
<feature type="compositionally biased region" description="Low complexity" evidence="10">
    <location>
        <begin position="558"/>
        <end position="569"/>
    </location>
</feature>
<comment type="caution">
    <text evidence="12">The sequence shown here is derived from an EMBL/GenBank/DDBJ whole genome shotgun (WGS) entry which is preliminary data.</text>
</comment>
<keyword evidence="2" id="KW-0547">Nucleotide-binding</keyword>
<evidence type="ECO:0000313" key="13">
    <source>
        <dbReference type="Proteomes" id="UP001150924"/>
    </source>
</evidence>
<dbReference type="EC" id="2.7.12.2" evidence="6"/>
<dbReference type="SMART" id="SM00220">
    <property type="entry name" value="S_TKc"/>
    <property type="match status" value="1"/>
</dbReference>
<keyword evidence="3 12" id="KW-0418">Kinase</keyword>
<comment type="similarity">
    <text evidence="5">Belongs to the protein kinase superfamily. STE Ser/Thr protein kinase family. MAP kinase kinase subfamily.</text>
</comment>
<comment type="catalytic activity">
    <reaction evidence="8">
        <text>L-threonyl-[protein] + ATP = O-phospho-L-threonyl-[protein] + ADP + H(+)</text>
        <dbReference type="Rhea" id="RHEA:46608"/>
        <dbReference type="Rhea" id="RHEA-COMP:11060"/>
        <dbReference type="Rhea" id="RHEA-COMP:11605"/>
        <dbReference type="ChEBI" id="CHEBI:15378"/>
        <dbReference type="ChEBI" id="CHEBI:30013"/>
        <dbReference type="ChEBI" id="CHEBI:30616"/>
        <dbReference type="ChEBI" id="CHEBI:61977"/>
        <dbReference type="ChEBI" id="CHEBI:456216"/>
        <dbReference type="EC" id="2.7.12.2"/>
    </reaction>
</comment>
<reference evidence="12" key="1">
    <citation type="submission" date="2022-11" db="EMBL/GenBank/DDBJ databases">
        <title>Minimal conservation of predation-associated metabolite biosynthetic gene clusters underscores biosynthetic potential of Myxococcota including descriptions for ten novel species: Archangium lansinium sp. nov., Myxococcus landrumus sp. nov., Nannocystis bai.</title>
        <authorList>
            <person name="Ahearne A."/>
            <person name="Stevens C."/>
            <person name="Phillips K."/>
        </authorList>
    </citation>
    <scope>NUCLEOTIDE SEQUENCE</scope>
    <source>
        <strain evidence="12">Na p29</strain>
    </source>
</reference>
<dbReference type="Proteomes" id="UP001150924">
    <property type="component" value="Unassembled WGS sequence"/>
</dbReference>
<feature type="compositionally biased region" description="Basic residues" evidence="10">
    <location>
        <begin position="880"/>
        <end position="889"/>
    </location>
</feature>
<feature type="compositionally biased region" description="Gly residues" evidence="10">
    <location>
        <begin position="485"/>
        <end position="496"/>
    </location>
</feature>
<dbReference type="PANTHER" id="PTHR48013">
    <property type="entry name" value="DUAL SPECIFICITY MITOGEN-ACTIVATED PROTEIN KINASE KINASE 5-RELATED"/>
    <property type="match status" value="1"/>
</dbReference>
<feature type="domain" description="Protein kinase" evidence="11">
    <location>
        <begin position="9"/>
        <end position="275"/>
    </location>
</feature>
<dbReference type="PROSITE" id="PS00108">
    <property type="entry name" value="PROTEIN_KINASE_ST"/>
    <property type="match status" value="1"/>
</dbReference>
<evidence type="ECO:0000256" key="8">
    <source>
        <dbReference type="ARBA" id="ARBA00049299"/>
    </source>
</evidence>
<dbReference type="GO" id="GO:0004672">
    <property type="term" value="F:protein kinase activity"/>
    <property type="evidence" value="ECO:0007669"/>
    <property type="project" value="InterPro"/>
</dbReference>
<protein>
    <recommendedName>
        <fullName evidence="6">mitogen-activated protein kinase kinase</fullName>
        <ecNumber evidence="6">2.7.12.2</ecNumber>
    </recommendedName>
</protein>
<gene>
    <name evidence="12" type="ORF">OV079_17415</name>
</gene>
<dbReference type="AlphaFoldDB" id="A0A9X3IXS8"/>
<evidence type="ECO:0000256" key="3">
    <source>
        <dbReference type="ARBA" id="ARBA00022777"/>
    </source>
</evidence>
<organism evidence="12 13">
    <name type="scientific">Nannocystis pusilla</name>
    <dbReference type="NCBI Taxonomy" id="889268"/>
    <lineage>
        <taxon>Bacteria</taxon>
        <taxon>Pseudomonadati</taxon>
        <taxon>Myxococcota</taxon>
        <taxon>Polyangia</taxon>
        <taxon>Nannocystales</taxon>
        <taxon>Nannocystaceae</taxon>
        <taxon>Nannocystis</taxon>
    </lineage>
</organism>
<accession>A0A9X3IXS8</accession>
<dbReference type="CDD" id="cd14014">
    <property type="entry name" value="STKc_PknB_like"/>
    <property type="match status" value="1"/>
</dbReference>
<keyword evidence="1" id="KW-0808">Transferase</keyword>
<evidence type="ECO:0000256" key="5">
    <source>
        <dbReference type="ARBA" id="ARBA00038035"/>
    </source>
</evidence>
<feature type="region of interest" description="Disordered" evidence="10">
    <location>
        <begin position="523"/>
        <end position="542"/>
    </location>
</feature>
<dbReference type="InterPro" id="IPR011009">
    <property type="entry name" value="Kinase-like_dom_sf"/>
</dbReference>
<dbReference type="PROSITE" id="PS50011">
    <property type="entry name" value="PROTEIN_KINASE_DOM"/>
    <property type="match status" value="1"/>
</dbReference>
<feature type="compositionally biased region" description="Gly residues" evidence="10">
    <location>
        <begin position="570"/>
        <end position="580"/>
    </location>
</feature>
<evidence type="ECO:0000256" key="2">
    <source>
        <dbReference type="ARBA" id="ARBA00022741"/>
    </source>
</evidence>
<evidence type="ECO:0000256" key="10">
    <source>
        <dbReference type="SAM" id="MobiDB-lite"/>
    </source>
</evidence>
<dbReference type="EMBL" id="JAPNKE010000002">
    <property type="protein sequence ID" value="MCY1007300.1"/>
    <property type="molecule type" value="Genomic_DNA"/>
</dbReference>
<dbReference type="GO" id="GO:0005524">
    <property type="term" value="F:ATP binding"/>
    <property type="evidence" value="ECO:0007669"/>
    <property type="project" value="UniProtKB-KW"/>
</dbReference>
<evidence type="ECO:0000256" key="9">
    <source>
        <dbReference type="ARBA" id="ARBA00051693"/>
    </source>
</evidence>
<proteinExistence type="inferred from homology"/>
<dbReference type="PANTHER" id="PTHR48013:SF9">
    <property type="entry name" value="DUAL SPECIFICITY MITOGEN-ACTIVATED PROTEIN KINASE KINASE 5"/>
    <property type="match status" value="1"/>
</dbReference>
<name>A0A9X3IXS8_9BACT</name>
<feature type="compositionally biased region" description="Basic residues" evidence="10">
    <location>
        <begin position="851"/>
        <end position="873"/>
    </location>
</feature>
<keyword evidence="4" id="KW-0067">ATP-binding</keyword>
<feature type="region of interest" description="Disordered" evidence="10">
    <location>
        <begin position="554"/>
        <end position="889"/>
    </location>
</feature>
<feature type="compositionally biased region" description="Acidic residues" evidence="10">
    <location>
        <begin position="523"/>
        <end position="539"/>
    </location>
</feature>
<dbReference type="InterPro" id="IPR000719">
    <property type="entry name" value="Prot_kinase_dom"/>
</dbReference>
<evidence type="ECO:0000256" key="1">
    <source>
        <dbReference type="ARBA" id="ARBA00022679"/>
    </source>
</evidence>
<dbReference type="RefSeq" id="WP_267769906.1">
    <property type="nucleotide sequence ID" value="NZ_JAPNKE010000002.1"/>
</dbReference>
<comment type="catalytic activity">
    <reaction evidence="7">
        <text>L-seryl-[protein] + ATP = O-phospho-L-seryl-[protein] + ADP + H(+)</text>
        <dbReference type="Rhea" id="RHEA:17989"/>
        <dbReference type="Rhea" id="RHEA-COMP:9863"/>
        <dbReference type="Rhea" id="RHEA-COMP:11604"/>
        <dbReference type="ChEBI" id="CHEBI:15378"/>
        <dbReference type="ChEBI" id="CHEBI:29999"/>
        <dbReference type="ChEBI" id="CHEBI:30616"/>
        <dbReference type="ChEBI" id="CHEBI:83421"/>
        <dbReference type="ChEBI" id="CHEBI:456216"/>
        <dbReference type="EC" id="2.7.12.2"/>
    </reaction>
</comment>
<feature type="compositionally biased region" description="Pro residues" evidence="10">
    <location>
        <begin position="324"/>
        <end position="334"/>
    </location>
</feature>
<evidence type="ECO:0000256" key="7">
    <source>
        <dbReference type="ARBA" id="ARBA00049014"/>
    </source>
</evidence>
<dbReference type="Gene3D" id="3.30.200.20">
    <property type="entry name" value="Phosphorylase Kinase, domain 1"/>
    <property type="match status" value="1"/>
</dbReference>
<dbReference type="SUPFAM" id="SSF56112">
    <property type="entry name" value="Protein kinase-like (PK-like)"/>
    <property type="match status" value="1"/>
</dbReference>